<sequence>MQDKGSLNATFITIYDNIVKRVEDGEDLDVAAKDEVKASRFKISSIWAEVLREVGQGDKGLECQDEEALAKSQAQDFAQALTDALILANSDLSEEVLMEAKETVAAGMEEDFEEAVAAACGISGFSIGPKFKFALRLVEPVTEGYVVALGGGKSDGVRSTPRRIPSDEVSSTSTSTTGSGSASASTSTSGSGSASASSSASASGSGSTSASTSMSSSTDSASRMTPTVNGADGRCRRQFIVCCLKRKILSGECDCIAGRDRGSARTSGCSKKLPSLSCLSWIARTHVMFRNSI</sequence>
<name>A0A8S1IQE0_9CHLO</name>
<feature type="compositionally biased region" description="Low complexity" evidence="1">
    <location>
        <begin position="170"/>
        <end position="222"/>
    </location>
</feature>
<organism evidence="2 3">
    <name type="scientific">Ostreobium quekettii</name>
    <dbReference type="NCBI Taxonomy" id="121088"/>
    <lineage>
        <taxon>Eukaryota</taxon>
        <taxon>Viridiplantae</taxon>
        <taxon>Chlorophyta</taxon>
        <taxon>core chlorophytes</taxon>
        <taxon>Ulvophyceae</taxon>
        <taxon>TCBD clade</taxon>
        <taxon>Bryopsidales</taxon>
        <taxon>Ostreobineae</taxon>
        <taxon>Ostreobiaceae</taxon>
        <taxon>Ostreobium</taxon>
    </lineage>
</organism>
<evidence type="ECO:0000256" key="1">
    <source>
        <dbReference type="SAM" id="MobiDB-lite"/>
    </source>
</evidence>
<reference evidence="2" key="1">
    <citation type="submission" date="2020-12" db="EMBL/GenBank/DDBJ databases">
        <authorList>
            <person name="Iha C."/>
        </authorList>
    </citation>
    <scope>NUCLEOTIDE SEQUENCE</scope>
</reference>
<feature type="region of interest" description="Disordered" evidence="1">
    <location>
        <begin position="149"/>
        <end position="229"/>
    </location>
</feature>
<evidence type="ECO:0000313" key="2">
    <source>
        <dbReference type="EMBL" id="CAD7695905.1"/>
    </source>
</evidence>
<evidence type="ECO:0000313" key="3">
    <source>
        <dbReference type="Proteomes" id="UP000708148"/>
    </source>
</evidence>
<protein>
    <submittedName>
        <fullName evidence="2">Uncharacterized protein</fullName>
    </submittedName>
</protein>
<keyword evidence="3" id="KW-1185">Reference proteome</keyword>
<gene>
    <name evidence="2" type="ORF">OSTQU699_LOCUS1266</name>
</gene>
<proteinExistence type="predicted"/>
<dbReference type="Proteomes" id="UP000708148">
    <property type="component" value="Unassembled WGS sequence"/>
</dbReference>
<accession>A0A8S1IQE0</accession>
<dbReference type="EMBL" id="CAJHUC010000405">
    <property type="protein sequence ID" value="CAD7695905.1"/>
    <property type="molecule type" value="Genomic_DNA"/>
</dbReference>
<comment type="caution">
    <text evidence="2">The sequence shown here is derived from an EMBL/GenBank/DDBJ whole genome shotgun (WGS) entry which is preliminary data.</text>
</comment>
<dbReference type="AlphaFoldDB" id="A0A8S1IQE0"/>